<evidence type="ECO:0000256" key="5">
    <source>
        <dbReference type="ARBA" id="ARBA00023002"/>
    </source>
</evidence>
<dbReference type="InterPro" id="IPR036291">
    <property type="entry name" value="NAD(P)-bd_dom_sf"/>
</dbReference>
<comment type="caution">
    <text evidence="9">The sequence shown here is derived from an EMBL/GenBank/DDBJ whole genome shotgun (WGS) entry which is preliminary data.</text>
</comment>
<proteinExistence type="inferred from homology"/>
<comment type="cofactor">
    <cofactor evidence="1 6">
        <name>Zn(2+)</name>
        <dbReference type="ChEBI" id="CHEBI:29105"/>
    </cofactor>
</comment>
<name>A0A437S9G1_9FIRM</name>
<keyword evidence="3 6" id="KW-0479">Metal-binding</keyword>
<dbReference type="InterPro" id="IPR013149">
    <property type="entry name" value="ADH-like_C"/>
</dbReference>
<sequence length="351" mass="37596">MKGFGVIKTGTAGWMEKEKPVAGPLDAIVKPVVLAPCTSDVHNYHGGAGPKENLILGHEVVGEVVEVGEMVKRFKPGDTVVVATTTPDWLALGVQEKYTAHDTGPLKSFKFTSSRDGVFSEYFLVNQADANMAFLPENVKPEAGLMVVDMMSTGFHGVELAEIGFGENVVVIGIGPVGLMAVAGSALRGAGKIMAVGTRPDCVKIAREYGATDIISYKEGDILDQVMELTKGEGADKVIIAGGTPESFTKAVQMTRAGGIVSNLVFWDISDVLTIPAPVWGLGMKNVDIRGGFCPGGGLRMERLLNVLANGRLDSTKLISHRYHGFEKIEDAFYLMDEKPRDLIKPVVFVE</sequence>
<evidence type="ECO:0000259" key="8">
    <source>
        <dbReference type="Pfam" id="PF08240"/>
    </source>
</evidence>
<dbReference type="GO" id="GO:0008270">
    <property type="term" value="F:zinc ion binding"/>
    <property type="evidence" value="ECO:0007669"/>
    <property type="project" value="InterPro"/>
</dbReference>
<dbReference type="PANTHER" id="PTHR42813:SF4">
    <property type="entry name" value="NADP-DEPENDENT ISOPROPANOL DEHYDROGENASE"/>
    <property type="match status" value="1"/>
</dbReference>
<feature type="domain" description="Alcohol dehydrogenase-like C-terminal" evidence="7">
    <location>
        <begin position="176"/>
        <end position="296"/>
    </location>
</feature>
<dbReference type="PANTHER" id="PTHR42813">
    <property type="entry name" value="ZINC-TYPE ALCOHOL DEHYDROGENASE-LIKE"/>
    <property type="match status" value="1"/>
</dbReference>
<organism evidence="9 10">
    <name type="scientific">Anaerosphaera multitolerans</name>
    <dbReference type="NCBI Taxonomy" id="2487351"/>
    <lineage>
        <taxon>Bacteria</taxon>
        <taxon>Bacillati</taxon>
        <taxon>Bacillota</taxon>
        <taxon>Tissierellia</taxon>
        <taxon>Tissierellales</taxon>
        <taxon>Peptoniphilaceae</taxon>
        <taxon>Anaerosphaera</taxon>
    </lineage>
</organism>
<dbReference type="Gene3D" id="3.40.50.720">
    <property type="entry name" value="NAD(P)-binding Rossmann-like Domain"/>
    <property type="match status" value="1"/>
</dbReference>
<dbReference type="OrthoDB" id="9769198at2"/>
<evidence type="ECO:0000313" key="10">
    <source>
        <dbReference type="Proteomes" id="UP000288812"/>
    </source>
</evidence>
<evidence type="ECO:0000256" key="3">
    <source>
        <dbReference type="ARBA" id="ARBA00022723"/>
    </source>
</evidence>
<dbReference type="SUPFAM" id="SSF50129">
    <property type="entry name" value="GroES-like"/>
    <property type="match status" value="1"/>
</dbReference>
<dbReference type="InterPro" id="IPR011032">
    <property type="entry name" value="GroES-like_sf"/>
</dbReference>
<dbReference type="AlphaFoldDB" id="A0A437S9G1"/>
<evidence type="ECO:0000256" key="4">
    <source>
        <dbReference type="ARBA" id="ARBA00022833"/>
    </source>
</evidence>
<gene>
    <name evidence="9" type="ORF">EF514_01645</name>
</gene>
<dbReference type="Proteomes" id="UP000288812">
    <property type="component" value="Unassembled WGS sequence"/>
</dbReference>
<keyword evidence="10" id="KW-1185">Reference proteome</keyword>
<keyword evidence="5" id="KW-0560">Oxidoreductase</keyword>
<dbReference type="InterPro" id="IPR013154">
    <property type="entry name" value="ADH-like_N"/>
</dbReference>
<feature type="domain" description="Alcohol dehydrogenase-like N-terminal" evidence="8">
    <location>
        <begin position="24"/>
        <end position="128"/>
    </location>
</feature>
<dbReference type="SUPFAM" id="SSF51735">
    <property type="entry name" value="NAD(P)-binding Rossmann-fold domains"/>
    <property type="match status" value="1"/>
</dbReference>
<accession>A0A437S9G1</accession>
<comment type="similarity">
    <text evidence="2 6">Belongs to the zinc-containing alcohol dehydrogenase family.</text>
</comment>
<evidence type="ECO:0000256" key="6">
    <source>
        <dbReference type="RuleBase" id="RU361277"/>
    </source>
</evidence>
<dbReference type="PROSITE" id="PS00059">
    <property type="entry name" value="ADH_ZINC"/>
    <property type="match status" value="1"/>
</dbReference>
<dbReference type="InterPro" id="IPR002328">
    <property type="entry name" value="ADH_Zn_CS"/>
</dbReference>
<protein>
    <submittedName>
        <fullName evidence="9">NAD(P)-dependent alcohol dehydrogenase</fullName>
    </submittedName>
</protein>
<evidence type="ECO:0000313" key="9">
    <source>
        <dbReference type="EMBL" id="RVU55458.1"/>
    </source>
</evidence>
<dbReference type="Pfam" id="PF08240">
    <property type="entry name" value="ADH_N"/>
    <property type="match status" value="1"/>
</dbReference>
<evidence type="ECO:0000259" key="7">
    <source>
        <dbReference type="Pfam" id="PF00107"/>
    </source>
</evidence>
<dbReference type="RefSeq" id="WP_127723164.1">
    <property type="nucleotide sequence ID" value="NZ_RLIH01000002.1"/>
</dbReference>
<reference evidence="9 10" key="1">
    <citation type="submission" date="2018-11" db="EMBL/GenBank/DDBJ databases">
        <title>Genome sequencing and assembly of Anaerosphaera sp. nov., GS7-6-2.</title>
        <authorList>
            <person name="Rettenmaier R."/>
            <person name="Liebl W."/>
            <person name="Zverlov V."/>
        </authorList>
    </citation>
    <scope>NUCLEOTIDE SEQUENCE [LARGE SCALE GENOMIC DNA]</scope>
    <source>
        <strain evidence="9 10">GS7-6-2</strain>
    </source>
</reference>
<evidence type="ECO:0000256" key="1">
    <source>
        <dbReference type="ARBA" id="ARBA00001947"/>
    </source>
</evidence>
<dbReference type="GO" id="GO:0016491">
    <property type="term" value="F:oxidoreductase activity"/>
    <property type="evidence" value="ECO:0007669"/>
    <property type="project" value="UniProtKB-KW"/>
</dbReference>
<keyword evidence="4 6" id="KW-0862">Zinc</keyword>
<dbReference type="Pfam" id="PF00107">
    <property type="entry name" value="ADH_zinc_N"/>
    <property type="match status" value="1"/>
</dbReference>
<dbReference type="EMBL" id="RLIH01000002">
    <property type="protein sequence ID" value="RVU55458.1"/>
    <property type="molecule type" value="Genomic_DNA"/>
</dbReference>
<evidence type="ECO:0000256" key="2">
    <source>
        <dbReference type="ARBA" id="ARBA00008072"/>
    </source>
</evidence>
<dbReference type="Gene3D" id="3.90.180.10">
    <property type="entry name" value="Medium-chain alcohol dehydrogenases, catalytic domain"/>
    <property type="match status" value="1"/>
</dbReference>